<feature type="binding site" evidence="12">
    <location>
        <position position="460"/>
    </location>
    <ligand>
        <name>IMP</name>
        <dbReference type="ChEBI" id="CHEBI:58053"/>
    </ligand>
</feature>
<dbReference type="SMART" id="SM00116">
    <property type="entry name" value="CBS"/>
    <property type="match status" value="2"/>
</dbReference>
<dbReference type="Pfam" id="PF00478">
    <property type="entry name" value="IMPDH"/>
    <property type="match status" value="1"/>
</dbReference>
<reference evidence="16" key="1">
    <citation type="journal article" date="2021" name="Sci. Rep.">
        <title>Diploid genomic architecture of Nitzschia inconspicua, an elite biomass production diatom.</title>
        <authorList>
            <person name="Oliver A."/>
            <person name="Podell S."/>
            <person name="Pinowska A."/>
            <person name="Traller J.C."/>
            <person name="Smith S.R."/>
            <person name="McClure R."/>
            <person name="Beliaev A."/>
            <person name="Bohutskyi P."/>
            <person name="Hill E.A."/>
            <person name="Rabines A."/>
            <person name="Zheng H."/>
            <person name="Allen L.Z."/>
            <person name="Kuo A."/>
            <person name="Grigoriev I.V."/>
            <person name="Allen A.E."/>
            <person name="Hazlebeck D."/>
            <person name="Allen E.E."/>
        </authorList>
    </citation>
    <scope>NUCLEOTIDE SEQUENCE</scope>
    <source>
        <strain evidence="16">Hildebrandi</strain>
    </source>
</reference>
<dbReference type="EMBL" id="JAGRRH010000112">
    <property type="protein sequence ID" value="KAG7336683.1"/>
    <property type="molecule type" value="Genomic_DNA"/>
</dbReference>
<keyword evidence="5 12" id="KW-0658">Purine biosynthesis</keyword>
<proteinExistence type="inferred from homology"/>
<comment type="catalytic activity">
    <reaction evidence="10 12">
        <text>IMP + NAD(+) + H2O = XMP + NADH + H(+)</text>
        <dbReference type="Rhea" id="RHEA:11708"/>
        <dbReference type="ChEBI" id="CHEBI:15377"/>
        <dbReference type="ChEBI" id="CHEBI:15378"/>
        <dbReference type="ChEBI" id="CHEBI:57464"/>
        <dbReference type="ChEBI" id="CHEBI:57540"/>
        <dbReference type="ChEBI" id="CHEBI:57945"/>
        <dbReference type="ChEBI" id="CHEBI:58053"/>
        <dbReference type="EC" id="1.1.1.205"/>
    </reaction>
</comment>
<dbReference type="InterPro" id="IPR001093">
    <property type="entry name" value="IMP_DH_GMPRt"/>
</dbReference>
<evidence type="ECO:0000256" key="4">
    <source>
        <dbReference type="ARBA" id="ARBA00022749"/>
    </source>
</evidence>
<feature type="binding site" description="in other chain" evidence="12">
    <location>
        <position position="347"/>
    </location>
    <ligand>
        <name>K(+)</name>
        <dbReference type="ChEBI" id="CHEBI:29103"/>
        <note>ligand shared between two tetrameric partners</note>
    </ligand>
</feature>
<keyword evidence="3 12" id="KW-0479">Metal-binding</keyword>
<feature type="region of interest" description="Disordered" evidence="14">
    <location>
        <begin position="543"/>
        <end position="575"/>
    </location>
</feature>
<dbReference type="AlphaFoldDB" id="A0A9K3K498"/>
<dbReference type="PROSITE" id="PS51371">
    <property type="entry name" value="CBS"/>
    <property type="match status" value="2"/>
</dbReference>
<evidence type="ECO:0000259" key="15">
    <source>
        <dbReference type="PROSITE" id="PS51371"/>
    </source>
</evidence>
<dbReference type="Proteomes" id="UP000693970">
    <property type="component" value="Unassembled WGS sequence"/>
</dbReference>
<feature type="active site" description="Proton acceptor" evidence="12">
    <location>
        <position position="446"/>
    </location>
</feature>
<comment type="caution">
    <text evidence="16">The sequence shown here is derived from an EMBL/GenBank/DDBJ whole genome shotgun (WGS) entry which is preliminary data.</text>
</comment>
<dbReference type="GO" id="GO:0006177">
    <property type="term" value="P:GMP biosynthetic process"/>
    <property type="evidence" value="ECO:0007669"/>
    <property type="project" value="UniProtKB-UniRule"/>
</dbReference>
<dbReference type="PROSITE" id="PS00487">
    <property type="entry name" value="IMP_DH_GMP_RED"/>
    <property type="match status" value="1"/>
</dbReference>
<dbReference type="CDD" id="cd00381">
    <property type="entry name" value="IMPDH"/>
    <property type="match status" value="1"/>
</dbReference>
<dbReference type="InterPro" id="IPR000644">
    <property type="entry name" value="CBS_dom"/>
</dbReference>
<comment type="function">
    <text evidence="11 12">Catalyzes the conversion of inosine 5'-phosphate (IMP) to xanthosine 5'-phosphate (XMP), the first committed and rate-limiting step in the de novo synthesis of guanine nucleotides, and therefore plays an important role in the regulation of cell growth.</text>
</comment>
<feature type="binding site" evidence="12">
    <location>
        <begin position="430"/>
        <end position="434"/>
    </location>
    <ligand>
        <name>IMP</name>
        <dbReference type="ChEBI" id="CHEBI:58053"/>
    </ligand>
</feature>
<feature type="region of interest" description="Disordered" evidence="14">
    <location>
        <begin position="656"/>
        <end position="676"/>
    </location>
</feature>
<keyword evidence="8 12" id="KW-0520">NAD</keyword>
<name>A0A9K3K498_9STRA</name>
<keyword evidence="6 12" id="KW-0630">Potassium</keyword>
<feature type="region of interest" description="Disordered" evidence="14">
    <location>
        <begin position="1"/>
        <end position="20"/>
    </location>
</feature>
<comment type="cofactor">
    <cofactor evidence="1 12">
        <name>K(+)</name>
        <dbReference type="ChEBI" id="CHEBI:29103"/>
    </cofactor>
</comment>
<evidence type="ECO:0000256" key="2">
    <source>
        <dbReference type="ARBA" id="ARBA00005502"/>
    </source>
</evidence>
<feature type="binding site" description="in other chain" evidence="12">
    <location>
        <position position="345"/>
    </location>
    <ligand>
        <name>K(+)</name>
        <dbReference type="ChEBI" id="CHEBI:29103"/>
        <note>ligand shared between two tetrameric partners</note>
    </ligand>
</feature>
<dbReference type="GO" id="GO:0003938">
    <property type="term" value="F:IMP dehydrogenase activity"/>
    <property type="evidence" value="ECO:0007669"/>
    <property type="project" value="UniProtKB-UniRule"/>
</dbReference>
<evidence type="ECO:0000256" key="10">
    <source>
        <dbReference type="ARBA" id="ARBA00048028"/>
    </source>
</evidence>
<dbReference type="FunFam" id="3.20.20.70:FF:000086">
    <property type="entry name" value="IMP dehydrogenase, putative"/>
    <property type="match status" value="1"/>
</dbReference>
<dbReference type="OrthoDB" id="418595at2759"/>
<evidence type="ECO:0000256" key="7">
    <source>
        <dbReference type="ARBA" id="ARBA00023002"/>
    </source>
</evidence>
<dbReference type="CDD" id="cd04601">
    <property type="entry name" value="CBS_pair_IMPDH"/>
    <property type="match status" value="1"/>
</dbReference>
<feature type="region of interest" description="Disordered" evidence="14">
    <location>
        <begin position="746"/>
        <end position="819"/>
    </location>
</feature>
<feature type="binding site" evidence="12">
    <location>
        <begin position="383"/>
        <end position="385"/>
    </location>
    <ligand>
        <name>IMP</name>
        <dbReference type="ChEBI" id="CHEBI:58053"/>
    </ligand>
</feature>
<dbReference type="GO" id="GO:0006183">
    <property type="term" value="P:GTP biosynthetic process"/>
    <property type="evidence" value="ECO:0007669"/>
    <property type="project" value="TreeGrafter"/>
</dbReference>
<dbReference type="InterPro" id="IPR005990">
    <property type="entry name" value="IMP_DH"/>
</dbReference>
<dbReference type="NCBIfam" id="TIGR01302">
    <property type="entry name" value="IMP_dehydrog"/>
    <property type="match status" value="1"/>
</dbReference>
<evidence type="ECO:0000256" key="13">
    <source>
        <dbReference type="PROSITE-ProRule" id="PRU00703"/>
    </source>
</evidence>
<dbReference type="PANTHER" id="PTHR11911:SF111">
    <property type="entry name" value="INOSINE-5'-MONOPHOSPHATE DEHYDROGENASE"/>
    <property type="match status" value="1"/>
</dbReference>
<evidence type="ECO:0000256" key="1">
    <source>
        <dbReference type="ARBA" id="ARBA00001958"/>
    </source>
</evidence>
<dbReference type="GO" id="GO:0005737">
    <property type="term" value="C:cytoplasm"/>
    <property type="evidence" value="ECO:0007669"/>
    <property type="project" value="UniProtKB-SubCell"/>
</dbReference>
<feature type="binding site" description="in other chain" evidence="12">
    <location>
        <position position="350"/>
    </location>
    <ligand>
        <name>K(+)</name>
        <dbReference type="ChEBI" id="CHEBI:29103"/>
        <note>ligand shared between two tetrameric partners</note>
    </ligand>
</feature>
<feature type="domain" description="CBS" evidence="15">
    <location>
        <begin position="134"/>
        <end position="193"/>
    </location>
</feature>
<keyword evidence="17" id="KW-1185">Reference proteome</keyword>
<dbReference type="InterPro" id="IPR015875">
    <property type="entry name" value="IMP_DH/GMP_Rdtase_CS"/>
</dbReference>
<comment type="activity regulation">
    <text evidence="12">Mycophenolic acid (MPA) is a non-competitive inhibitor that prevents formation of the closed enzyme conformation by binding to the same site as the amobile flap. In contrast, mizoribine monophosphate (MZP) is a competitive inhibitor that induces the closed conformation. MPA is a potent inhibitor of mammalian IMPDHs but a poor inhibitor of the bacterial enzymes. MZP is a more potent inhibitor of bacterial IMPDH.</text>
</comment>
<dbReference type="Pfam" id="PF00571">
    <property type="entry name" value="CBS"/>
    <property type="match status" value="2"/>
</dbReference>
<dbReference type="GO" id="GO:0000166">
    <property type="term" value="F:nucleotide binding"/>
    <property type="evidence" value="ECO:0007669"/>
    <property type="project" value="UniProtKB-UniRule"/>
</dbReference>
<organism evidence="16 17">
    <name type="scientific">Nitzschia inconspicua</name>
    <dbReference type="NCBI Taxonomy" id="303405"/>
    <lineage>
        <taxon>Eukaryota</taxon>
        <taxon>Sar</taxon>
        <taxon>Stramenopiles</taxon>
        <taxon>Ochrophyta</taxon>
        <taxon>Bacillariophyta</taxon>
        <taxon>Bacillariophyceae</taxon>
        <taxon>Bacillariophycidae</taxon>
        <taxon>Bacillariales</taxon>
        <taxon>Bacillariaceae</taxon>
        <taxon>Nitzschia</taxon>
    </lineage>
</organism>
<comment type="subunit">
    <text evidence="12">Homotetramer.</text>
</comment>
<evidence type="ECO:0000256" key="11">
    <source>
        <dbReference type="ARBA" id="ARBA00056556"/>
    </source>
</evidence>
<feature type="binding site" evidence="12">
    <location>
        <begin position="406"/>
        <end position="407"/>
    </location>
    <ligand>
        <name>IMP</name>
        <dbReference type="ChEBI" id="CHEBI:58053"/>
    </ligand>
</feature>
<dbReference type="EC" id="1.1.1.205" evidence="12"/>
<dbReference type="SMART" id="SM01240">
    <property type="entry name" value="IMPDH"/>
    <property type="match status" value="1"/>
</dbReference>
<feature type="binding site" evidence="12">
    <location>
        <begin position="343"/>
        <end position="345"/>
    </location>
    <ligand>
        <name>NAD(+)</name>
        <dbReference type="ChEBI" id="CHEBI:57540"/>
    </ligand>
</feature>
<dbReference type="GO" id="GO:0046872">
    <property type="term" value="F:metal ion binding"/>
    <property type="evidence" value="ECO:0007669"/>
    <property type="project" value="UniProtKB-UniRule"/>
</dbReference>
<protein>
    <recommendedName>
        <fullName evidence="12">Inosine-5'-monophosphate dehydrogenase</fullName>
        <shortName evidence="12">IMP dehydrogenase</shortName>
        <shortName evidence="12">IMPD</shortName>
        <shortName evidence="12">IMPDH</shortName>
        <ecNumber evidence="12">1.1.1.205</ecNumber>
    </recommendedName>
</protein>
<keyword evidence="7 12" id="KW-0560">Oxidoreductase</keyword>
<feature type="binding site" evidence="12">
    <location>
        <position position="348"/>
    </location>
    <ligand>
        <name>IMP</name>
        <dbReference type="ChEBI" id="CHEBI:58053"/>
    </ligand>
</feature>
<feature type="active site" description="Thioimidate intermediate" evidence="12">
    <location>
        <position position="350"/>
    </location>
</feature>
<comment type="similarity">
    <text evidence="2 12">Belongs to the IMPDH/GMPR family.</text>
</comment>
<comment type="caution">
    <text evidence="12">Lacks conserved residue(s) required for the propagation of feature annotation.</text>
</comment>
<evidence type="ECO:0000256" key="6">
    <source>
        <dbReference type="ARBA" id="ARBA00022958"/>
    </source>
</evidence>
<feature type="binding site" evidence="12">
    <location>
        <begin position="293"/>
        <end position="295"/>
    </location>
    <ligand>
        <name>NAD(+)</name>
        <dbReference type="ChEBI" id="CHEBI:57540"/>
    </ligand>
</feature>
<evidence type="ECO:0000313" key="17">
    <source>
        <dbReference type="Proteomes" id="UP000693970"/>
    </source>
</evidence>
<feature type="compositionally biased region" description="Basic and acidic residues" evidence="14">
    <location>
        <begin position="11"/>
        <end position="20"/>
    </location>
</feature>
<evidence type="ECO:0000256" key="8">
    <source>
        <dbReference type="ARBA" id="ARBA00023027"/>
    </source>
</evidence>
<evidence type="ECO:0000256" key="14">
    <source>
        <dbReference type="SAM" id="MobiDB-lite"/>
    </source>
</evidence>
<comment type="subcellular location">
    <subcellularLocation>
        <location evidence="12">Cytoplasm</location>
    </subcellularLocation>
</comment>
<keyword evidence="12" id="KW-0963">Cytoplasm</keyword>
<reference evidence="16" key="2">
    <citation type="submission" date="2021-04" db="EMBL/GenBank/DDBJ databases">
        <authorList>
            <person name="Podell S."/>
        </authorList>
    </citation>
    <scope>NUCLEOTIDE SEQUENCE</scope>
    <source>
        <strain evidence="16">Hildebrandi</strain>
    </source>
</reference>
<feature type="compositionally biased region" description="Basic and acidic residues" evidence="14">
    <location>
        <begin position="790"/>
        <end position="817"/>
    </location>
</feature>
<comment type="pathway">
    <text evidence="12">Purine metabolism; XMP biosynthesis via de novo pathway; XMP from IMP: step 1/1.</text>
</comment>
<gene>
    <name evidence="16" type="ORF">IV203_024636</name>
</gene>
<feature type="compositionally biased region" description="Basic and acidic residues" evidence="14">
    <location>
        <begin position="666"/>
        <end position="676"/>
    </location>
</feature>
<dbReference type="PANTHER" id="PTHR11911">
    <property type="entry name" value="INOSINE-5-MONOPHOSPHATE DEHYDROGENASE RELATED"/>
    <property type="match status" value="1"/>
</dbReference>
<evidence type="ECO:0000256" key="9">
    <source>
        <dbReference type="ARBA" id="ARBA00023122"/>
    </source>
</evidence>
<evidence type="ECO:0000313" key="16">
    <source>
        <dbReference type="EMBL" id="KAG7336683.1"/>
    </source>
</evidence>
<sequence>MSETQTNGYHKNGDKRQKIGSEIDEETLNSGAEGFTAEKIFVNNPSCMGMTYDDLIVMPGHIAFPVGDVDISSNLTRNIRLQVPFVSSPMDTVTEHQMAITMALQGGIGIIHSNMTAEEQAQEVLKVKKFKNGFILDPMCLSPDTTLGEVLKRKADLNFSSFPVTDTGKMGGRLIGIISNRDSAFIEDPNVKVTEFMTARDSLVVAKDGVSLEEANQILKESKKGKLPVVNDNDELVALIARTDLQKNKDNPRASKDSHNKQLLCGAAIGTRPDDKKRAQLLADAGVNVIVVDSSQGDSIYQIEMIKHLKAAHPQVDVIGGNVVTPSQAHHLIEAGADGLRVGMGIGSICTTQEVCAVGRAQASAVYHVAKYARKFGIPITADGGIQSTGHITKALCLGAGCVMMGSMLAGTDEAPGEYFYQDGVRLKRYRGMGSIEAMNAGGEKRYVWDTAQSHVKVAQGVSGAVTDKGTLRRYIPYLMQGVRHGLQDAGIPSVEASRDRLYNGTLSIKTTTPLSYILQAAMGQCSTLPSEGRQSSRREFTPIQNHNLPQGRNPDAMSDGPEPMEEDNMREDIPQPPAIATRTRCYKLNLDSNMFPPPSVFLGPYKDAPPPLTYSTSEDSAATYSPVQVAINTAKIFRGITVSKDGTILTQNARATRSNRGAKNKRGEKSRQATKIEKAKDLVEETIATGKAPDSDEPANMMSLVIMGEYDDMKYLVRDGSKKLREASELPDDSLLAINRVRDDMAKEASSPRKRGSPNGSIHRGQGTPSKSRPGTGFASGAPPKLKSHPRDRPSSRKDDKSRRDGMDLESERGDWGHALPVSFSRGIQNIWNCGATGEETGTISPTQVVSPRDGKPHAMGVHTAPHRPVFEGRDNHYGQARETGVTTRAN</sequence>
<dbReference type="HAMAP" id="MF_01964">
    <property type="entry name" value="IMPDH"/>
    <property type="match status" value="1"/>
</dbReference>
<feature type="region of interest" description="Disordered" evidence="14">
    <location>
        <begin position="843"/>
        <end position="892"/>
    </location>
</feature>
<accession>A0A9K3K498</accession>
<keyword evidence="9 13" id="KW-0129">CBS domain</keyword>
<keyword evidence="4 12" id="KW-0332">GMP biosynthesis</keyword>
<feature type="domain" description="CBS" evidence="15">
    <location>
        <begin position="197"/>
        <end position="255"/>
    </location>
</feature>
<evidence type="ECO:0000256" key="5">
    <source>
        <dbReference type="ARBA" id="ARBA00022755"/>
    </source>
</evidence>
<evidence type="ECO:0000256" key="3">
    <source>
        <dbReference type="ARBA" id="ARBA00022723"/>
    </source>
</evidence>
<evidence type="ECO:0000256" key="12">
    <source>
        <dbReference type="HAMAP-Rule" id="MF_03156"/>
    </source>
</evidence>